<dbReference type="PANTHER" id="PTHR10622">
    <property type="entry name" value="HET DOMAIN-CONTAINING PROTEIN"/>
    <property type="match status" value="1"/>
</dbReference>
<dbReference type="InterPro" id="IPR036770">
    <property type="entry name" value="Ankyrin_rpt-contain_sf"/>
</dbReference>
<feature type="repeat" description="ANK" evidence="1">
    <location>
        <begin position="558"/>
        <end position="590"/>
    </location>
</feature>
<dbReference type="Pfam" id="PF00023">
    <property type="entry name" value="Ank"/>
    <property type="match status" value="1"/>
</dbReference>
<feature type="region of interest" description="Disordered" evidence="2">
    <location>
        <begin position="619"/>
        <end position="664"/>
    </location>
</feature>
<dbReference type="PROSITE" id="PS50297">
    <property type="entry name" value="ANK_REP_REGION"/>
    <property type="match status" value="4"/>
</dbReference>
<dbReference type="PRINTS" id="PR01415">
    <property type="entry name" value="ANKYRIN"/>
</dbReference>
<feature type="domain" description="Heterokaryon incompatibility" evidence="3">
    <location>
        <begin position="21"/>
        <end position="107"/>
    </location>
</feature>
<reference evidence="5" key="1">
    <citation type="journal article" date="2022" name="bioRxiv">
        <title>Deciphering the potential niche of two novel black yeast fungi from a biological soil crust based on their genomes, phenotypes, and melanin regulation.</title>
        <authorList>
            <consortium name="DOE Joint Genome Institute"/>
            <person name="Carr E.C."/>
            <person name="Barton Q."/>
            <person name="Grambo S."/>
            <person name="Sullivan M."/>
            <person name="Renfro C.M."/>
            <person name="Kuo A."/>
            <person name="Pangilinan J."/>
            <person name="Lipzen A."/>
            <person name="Keymanesh K."/>
            <person name="Savage E."/>
            <person name="Barry K."/>
            <person name="Grigoriev I.V."/>
            <person name="Riekhof W.R."/>
            <person name="Harris S.S."/>
        </authorList>
    </citation>
    <scope>NUCLEOTIDE SEQUENCE</scope>
    <source>
        <strain evidence="5">JF 03-4F</strain>
    </source>
</reference>
<feature type="repeat" description="ANK" evidence="1">
    <location>
        <begin position="398"/>
        <end position="430"/>
    </location>
</feature>
<dbReference type="PROSITE" id="PS50088">
    <property type="entry name" value="ANK_REPEAT"/>
    <property type="match status" value="5"/>
</dbReference>
<feature type="repeat" description="ANK" evidence="1">
    <location>
        <begin position="461"/>
        <end position="493"/>
    </location>
</feature>
<dbReference type="SMART" id="SM00248">
    <property type="entry name" value="ANK"/>
    <property type="match status" value="7"/>
</dbReference>
<dbReference type="Pfam" id="PF26640">
    <property type="entry name" value="DUF8212"/>
    <property type="match status" value="1"/>
</dbReference>
<dbReference type="PANTHER" id="PTHR10622:SF12">
    <property type="entry name" value="HET DOMAIN-CONTAINING PROTEIN"/>
    <property type="match status" value="1"/>
</dbReference>
<accession>A0AAN6DTH3</accession>
<feature type="domain" description="DUF8212" evidence="4">
    <location>
        <begin position="221"/>
        <end position="243"/>
    </location>
</feature>
<evidence type="ECO:0000313" key="6">
    <source>
        <dbReference type="Proteomes" id="UP001203852"/>
    </source>
</evidence>
<organism evidence="5 6">
    <name type="scientific">Exophiala viscosa</name>
    <dbReference type="NCBI Taxonomy" id="2486360"/>
    <lineage>
        <taxon>Eukaryota</taxon>
        <taxon>Fungi</taxon>
        <taxon>Dikarya</taxon>
        <taxon>Ascomycota</taxon>
        <taxon>Pezizomycotina</taxon>
        <taxon>Eurotiomycetes</taxon>
        <taxon>Chaetothyriomycetidae</taxon>
        <taxon>Chaetothyriales</taxon>
        <taxon>Herpotrichiellaceae</taxon>
        <taxon>Exophiala</taxon>
    </lineage>
</organism>
<dbReference type="AlphaFoldDB" id="A0AAN6DTH3"/>
<keyword evidence="1" id="KW-0040">ANK repeat</keyword>
<dbReference type="EMBL" id="MU404355">
    <property type="protein sequence ID" value="KAI1611911.1"/>
    <property type="molecule type" value="Genomic_DNA"/>
</dbReference>
<evidence type="ECO:0000259" key="4">
    <source>
        <dbReference type="Pfam" id="PF26640"/>
    </source>
</evidence>
<dbReference type="InterPro" id="IPR010730">
    <property type="entry name" value="HET"/>
</dbReference>
<name>A0AAN6DTH3_9EURO</name>
<evidence type="ECO:0000256" key="2">
    <source>
        <dbReference type="SAM" id="MobiDB-lite"/>
    </source>
</evidence>
<dbReference type="InterPro" id="IPR058525">
    <property type="entry name" value="DUF8212"/>
</dbReference>
<dbReference type="InterPro" id="IPR002110">
    <property type="entry name" value="Ankyrin_rpt"/>
</dbReference>
<proteinExistence type="predicted"/>
<dbReference type="Gene3D" id="1.25.40.20">
    <property type="entry name" value="Ankyrin repeat-containing domain"/>
    <property type="match status" value="3"/>
</dbReference>
<dbReference type="Proteomes" id="UP001203852">
    <property type="component" value="Unassembled WGS sequence"/>
</dbReference>
<evidence type="ECO:0000313" key="5">
    <source>
        <dbReference type="EMBL" id="KAI1611911.1"/>
    </source>
</evidence>
<sequence>MHLLDVRTRKLKYFAGEVPSYAILSHTWGDDEISFQDIKNAGVEQRAGYLKIKKTCELAAGLQLNYIWVDTCCIDKSSSTELSEAINSMYQWYQDATVCYAYLSDVDINVSSRRESDDQVSNSRYFTRGWTLQEILAPWTVIFLDMHWREMGTRETLRNTLTAITRIPAKFLSGEDLGKASIAQRMSWASHRTTTRFEDRAYSLLGIFGLSMPLLYGEGQKAFIRLQEEIINNIDDYSIFAWTLPGTGSADVLSPSPEGFHYSRGIIPDDSIREPDEAIIINSKGIHLQAKILEGPQRDGSVVAILPCEWECGGHVGIHVKALWDTEVYFTRSSDQRLESIDSQQLQGLRSRKVCIQRRYETRNYQQSQLAQAAADGNINVLQLLLQSGWDPDHGFYRESSPLANAAMAGHENAVQVLLQYGALKDRSDGSGNTPLGWAATNGQEHIVRLLLRSGARVDSQGFSPLRLAVSHGHDHVVRLLLEAGAQVNQPDFHGNTPLGIAASRGHDHVVRLLLESGAQVDQLDPRGNTPLGLAASEMVELLLERGADKEGLNFRGHGETPLSNMAKQGDLRMVKMLLEAGADRSISKIHDETPFFLAWSVGSRGRNLVKLFEDCPARARKRPSDDDDALEEPTPRKRPKYARSVDNEEQEDPLHEISSQSVV</sequence>
<gene>
    <name evidence="5" type="ORF">EDD36DRAFT_269500</name>
</gene>
<dbReference type="Pfam" id="PF12796">
    <property type="entry name" value="Ank_2"/>
    <property type="match status" value="2"/>
</dbReference>
<dbReference type="SUPFAM" id="SSF48403">
    <property type="entry name" value="Ankyrin repeat"/>
    <property type="match status" value="1"/>
</dbReference>
<feature type="repeat" description="ANK" evidence="1">
    <location>
        <begin position="494"/>
        <end position="526"/>
    </location>
</feature>
<evidence type="ECO:0000256" key="1">
    <source>
        <dbReference type="PROSITE-ProRule" id="PRU00023"/>
    </source>
</evidence>
<dbReference type="Pfam" id="PF06985">
    <property type="entry name" value="HET"/>
    <property type="match status" value="1"/>
</dbReference>
<comment type="caution">
    <text evidence="5">The sequence shown here is derived from an EMBL/GenBank/DDBJ whole genome shotgun (WGS) entry which is preliminary data.</text>
</comment>
<protein>
    <submittedName>
        <fullName evidence="5">Ankyrin repeat-containing protein</fullName>
    </submittedName>
</protein>
<evidence type="ECO:0000259" key="3">
    <source>
        <dbReference type="Pfam" id="PF06985"/>
    </source>
</evidence>
<feature type="repeat" description="ANK" evidence="1">
    <location>
        <begin position="431"/>
        <end position="463"/>
    </location>
</feature>
<keyword evidence="6" id="KW-1185">Reference proteome</keyword>